<evidence type="ECO:0000313" key="2">
    <source>
        <dbReference type="Proteomes" id="UP001066276"/>
    </source>
</evidence>
<feature type="non-terminal residue" evidence="1">
    <location>
        <position position="115"/>
    </location>
</feature>
<protein>
    <recommendedName>
        <fullName evidence="3">Endonuclease/exonuclease/phosphatase domain-containing protein</fullName>
    </recommendedName>
</protein>
<evidence type="ECO:0008006" key="3">
    <source>
        <dbReference type="Google" id="ProtNLM"/>
    </source>
</evidence>
<dbReference type="InterPro" id="IPR036691">
    <property type="entry name" value="Endo/exonu/phosph_ase_sf"/>
</dbReference>
<comment type="caution">
    <text evidence="1">The sequence shown here is derived from an EMBL/GenBank/DDBJ whole genome shotgun (WGS) entry which is preliminary data.</text>
</comment>
<name>A0AAV7M461_PLEWA</name>
<dbReference type="SUPFAM" id="SSF56219">
    <property type="entry name" value="DNase I-like"/>
    <property type="match status" value="1"/>
</dbReference>
<accession>A0AAV7M461</accession>
<proteinExistence type="predicted"/>
<dbReference type="Proteomes" id="UP001066276">
    <property type="component" value="Chromosome 10"/>
</dbReference>
<dbReference type="AlphaFoldDB" id="A0AAV7M461"/>
<dbReference type="Gene3D" id="3.60.10.10">
    <property type="entry name" value="Endonuclease/exonuclease/phosphatase"/>
    <property type="match status" value="1"/>
</dbReference>
<reference evidence="1" key="1">
    <citation type="journal article" date="2022" name="bioRxiv">
        <title>Sequencing and chromosome-scale assembly of the giantPleurodeles waltlgenome.</title>
        <authorList>
            <person name="Brown T."/>
            <person name="Elewa A."/>
            <person name="Iarovenko S."/>
            <person name="Subramanian E."/>
            <person name="Araus A.J."/>
            <person name="Petzold A."/>
            <person name="Susuki M."/>
            <person name="Suzuki K.-i.T."/>
            <person name="Hayashi T."/>
            <person name="Toyoda A."/>
            <person name="Oliveira C."/>
            <person name="Osipova E."/>
            <person name="Leigh N.D."/>
            <person name="Simon A."/>
            <person name="Yun M.H."/>
        </authorList>
    </citation>
    <scope>NUCLEOTIDE SEQUENCE</scope>
    <source>
        <strain evidence="1">20211129_DDA</strain>
        <tissue evidence="1">Liver</tissue>
    </source>
</reference>
<keyword evidence="2" id="KW-1185">Reference proteome</keyword>
<dbReference type="EMBL" id="JANPWB010000014">
    <property type="protein sequence ID" value="KAJ1097399.1"/>
    <property type="molecule type" value="Genomic_DNA"/>
</dbReference>
<organism evidence="1 2">
    <name type="scientific">Pleurodeles waltl</name>
    <name type="common">Iberian ribbed newt</name>
    <dbReference type="NCBI Taxonomy" id="8319"/>
    <lineage>
        <taxon>Eukaryota</taxon>
        <taxon>Metazoa</taxon>
        <taxon>Chordata</taxon>
        <taxon>Craniata</taxon>
        <taxon>Vertebrata</taxon>
        <taxon>Euteleostomi</taxon>
        <taxon>Amphibia</taxon>
        <taxon>Batrachia</taxon>
        <taxon>Caudata</taxon>
        <taxon>Salamandroidea</taxon>
        <taxon>Salamandridae</taxon>
        <taxon>Pleurodelinae</taxon>
        <taxon>Pleurodeles</taxon>
    </lineage>
</organism>
<sequence length="115" mass="13376">MQGERLALIFRDKWRAFVLAEISLYQPPGSKTQFISHGHRALEPYITRENLLTLGDFNLHLEDEGDKDTRSLLDFMTTFDLTQYVESVTYDAYHRLDGSFASHEVRMTVEYSLVV</sequence>
<evidence type="ECO:0000313" key="1">
    <source>
        <dbReference type="EMBL" id="KAJ1097399.1"/>
    </source>
</evidence>
<gene>
    <name evidence="1" type="ORF">NDU88_002519</name>
</gene>